<organism evidence="1 2">
    <name type="scientific">Streptococcus saliviloxodontae</name>
    <dbReference type="NCBI Taxonomy" id="1349416"/>
    <lineage>
        <taxon>Bacteria</taxon>
        <taxon>Bacillati</taxon>
        <taxon>Bacillota</taxon>
        <taxon>Bacilli</taxon>
        <taxon>Lactobacillales</taxon>
        <taxon>Streptococcaceae</taxon>
        <taxon>Streptococcus</taxon>
    </lineage>
</organism>
<dbReference type="PANTHER" id="PTHR35145">
    <property type="entry name" value="CYTOPLASMIC PROTEIN-RELATED"/>
    <property type="match status" value="1"/>
</dbReference>
<keyword evidence="2" id="KW-1185">Reference proteome</keyword>
<evidence type="ECO:0000313" key="2">
    <source>
        <dbReference type="Proteomes" id="UP000809081"/>
    </source>
</evidence>
<dbReference type="Gene3D" id="3.90.1150.30">
    <property type="match status" value="1"/>
</dbReference>
<sequence>MSFESDFFAKKRLVVERLESFGFIKSQDGYDYVEKIMNEAFEVHIHIDQEGNPSGRVVDCDLGEEYVALHVTQATGAFVGQVREAYQGILDRIVETCFEAQLFAKGQTNRLVDYIASTWQDPMDHPFKKFPHYASYRVGGKWYALIFPLKMSKLGQFPSEIAERDVEVINIKVNPDDMEGLLKQDGIYPSYHMSKKNWISIVLDDGLADDVLWELLAKSRQLVNPNRLANSDGPDYWLIPANPKYYDIDAEFAENKVIDWTQKASIKKGDYVGIYMTAPTRALRYLCRVLEADIRNDGYRDHPNIQKLMRIERIKSFSEEVYTADILRDYGVTNIRGPRRMTPDLRLTLQKDIEGL</sequence>
<reference evidence="1 2" key="1">
    <citation type="submission" date="2021-01" db="EMBL/GenBank/DDBJ databases">
        <title>Genomic Encyclopedia of Type Strains, Phase IV (KMG-IV): sequencing the most valuable type-strain genomes for metagenomic binning, comparative biology and taxonomic classification.</title>
        <authorList>
            <person name="Goeker M."/>
        </authorList>
    </citation>
    <scope>NUCLEOTIDE SEQUENCE [LARGE SCALE GENOMIC DNA]</scope>
    <source>
        <strain evidence="1 2">DSM 27513</strain>
    </source>
</reference>
<dbReference type="InterPro" id="IPR058532">
    <property type="entry name" value="YjbR/MT2646/Rv2570-like"/>
</dbReference>
<dbReference type="SUPFAM" id="SSF88697">
    <property type="entry name" value="PUA domain-like"/>
    <property type="match status" value="1"/>
</dbReference>
<dbReference type="Pfam" id="PF04237">
    <property type="entry name" value="YjbR"/>
    <property type="match status" value="1"/>
</dbReference>
<dbReference type="EMBL" id="JAFBEI010000005">
    <property type="protein sequence ID" value="MBM7635521.1"/>
    <property type="molecule type" value="Genomic_DNA"/>
</dbReference>
<accession>A0ABS2PKA3</accession>
<dbReference type="GO" id="GO:0003677">
    <property type="term" value="F:DNA binding"/>
    <property type="evidence" value="ECO:0007669"/>
    <property type="project" value="UniProtKB-KW"/>
</dbReference>
<name>A0ABS2PKA3_9STRE</name>
<dbReference type="InterPro" id="IPR038056">
    <property type="entry name" value="YjbR-like_sf"/>
</dbReference>
<dbReference type="SUPFAM" id="SSF142906">
    <property type="entry name" value="YjbR-like"/>
    <property type="match status" value="1"/>
</dbReference>
<dbReference type="RefSeq" id="WP_205016467.1">
    <property type="nucleotide sequence ID" value="NZ_JAFBEI010000005.1"/>
</dbReference>
<dbReference type="InterPro" id="IPR007351">
    <property type="entry name" value="YjbR"/>
</dbReference>
<comment type="caution">
    <text evidence="1">The sequence shown here is derived from an EMBL/GenBank/DDBJ whole genome shotgun (WGS) entry which is preliminary data.</text>
</comment>
<dbReference type="Proteomes" id="UP000809081">
    <property type="component" value="Unassembled WGS sequence"/>
</dbReference>
<keyword evidence="1" id="KW-0238">DNA-binding</keyword>
<protein>
    <submittedName>
        <fullName evidence="1">DNA-binding protein (MmcQ/YjbR family)</fullName>
    </submittedName>
</protein>
<gene>
    <name evidence="1" type="ORF">JOC31_000314</name>
</gene>
<dbReference type="InterPro" id="IPR015947">
    <property type="entry name" value="PUA-like_sf"/>
</dbReference>
<proteinExistence type="predicted"/>
<evidence type="ECO:0000313" key="1">
    <source>
        <dbReference type="EMBL" id="MBM7635521.1"/>
    </source>
</evidence>
<dbReference type="PANTHER" id="PTHR35145:SF1">
    <property type="entry name" value="CYTOPLASMIC PROTEIN"/>
    <property type="match status" value="1"/>
</dbReference>